<proteinExistence type="predicted"/>
<comment type="caution">
    <text evidence="1">The sequence shown here is derived from an EMBL/GenBank/DDBJ whole genome shotgun (WGS) entry which is preliminary data.</text>
</comment>
<accession>A0A8J6FET2</accession>
<protein>
    <submittedName>
        <fullName evidence="1">Uncharacterized protein</fullName>
    </submittedName>
</protein>
<evidence type="ECO:0000313" key="1">
    <source>
        <dbReference type="EMBL" id="KAG9486717.1"/>
    </source>
</evidence>
<name>A0A8J6FET2_ELECQ</name>
<organism evidence="1 2">
    <name type="scientific">Eleutherodactylus coqui</name>
    <name type="common">Puerto Rican coqui</name>
    <dbReference type="NCBI Taxonomy" id="57060"/>
    <lineage>
        <taxon>Eukaryota</taxon>
        <taxon>Metazoa</taxon>
        <taxon>Chordata</taxon>
        <taxon>Craniata</taxon>
        <taxon>Vertebrata</taxon>
        <taxon>Euteleostomi</taxon>
        <taxon>Amphibia</taxon>
        <taxon>Batrachia</taxon>
        <taxon>Anura</taxon>
        <taxon>Neobatrachia</taxon>
        <taxon>Hyloidea</taxon>
        <taxon>Eleutherodactylidae</taxon>
        <taxon>Eleutherodactylinae</taxon>
        <taxon>Eleutherodactylus</taxon>
        <taxon>Eleutherodactylus</taxon>
    </lineage>
</organism>
<keyword evidence="2" id="KW-1185">Reference proteome</keyword>
<evidence type="ECO:0000313" key="2">
    <source>
        <dbReference type="Proteomes" id="UP000770717"/>
    </source>
</evidence>
<gene>
    <name evidence="1" type="ORF">GDO78_006868</name>
</gene>
<dbReference type="OrthoDB" id="10253954at2759"/>
<dbReference type="Proteomes" id="UP000770717">
    <property type="component" value="Unassembled WGS sequence"/>
</dbReference>
<dbReference type="EMBL" id="WNTK01000003">
    <property type="protein sequence ID" value="KAG9486717.1"/>
    <property type="molecule type" value="Genomic_DNA"/>
</dbReference>
<dbReference type="AlphaFoldDB" id="A0A8J6FET2"/>
<reference evidence="1" key="1">
    <citation type="thesis" date="2020" institute="ProQuest LLC" country="789 East Eisenhower Parkway, Ann Arbor, MI, USA">
        <title>Comparative Genomics and Chromosome Evolution.</title>
        <authorList>
            <person name="Mudd A.B."/>
        </authorList>
    </citation>
    <scope>NUCLEOTIDE SEQUENCE</scope>
    <source>
        <strain evidence="1">HN-11 Male</strain>
        <tissue evidence="1">Kidney and liver</tissue>
    </source>
</reference>
<sequence>MSQQLQLQNYYSSCHVNYQNTMGASTKCGLVKKKNSISNISRCWPHKSPIPEPIPLPYLHITVMRP</sequence>